<dbReference type="eggNOG" id="ENOG502SIE3">
    <property type="taxonomic scope" value="Eukaryota"/>
</dbReference>
<keyword evidence="4" id="KW-1185">Reference proteome</keyword>
<dbReference type="VEuPathDB" id="TriTrypDB:LmjF.23.0460"/>
<dbReference type="GeneID" id="5652006"/>
<dbReference type="EMBL" id="FR796419">
    <property type="protein sequence ID" value="CAJ04132.1"/>
    <property type="molecule type" value="Genomic_DNA"/>
</dbReference>
<feature type="domain" description="Peptidase C51" evidence="2">
    <location>
        <begin position="158"/>
        <end position="265"/>
    </location>
</feature>
<gene>
    <name evidence="3" type="ORF">LMJF_23_0460</name>
</gene>
<dbReference type="InterPro" id="IPR051705">
    <property type="entry name" value="Gsp_Synthetase/Amidase"/>
</dbReference>
<dbReference type="PANTHER" id="PTHR30094:SF17">
    <property type="entry name" value="SYNTHETASE, PUTATIVE-RELATED"/>
    <property type="match status" value="1"/>
</dbReference>
<dbReference type="InterPro" id="IPR007921">
    <property type="entry name" value="CHAP_dom"/>
</dbReference>
<reference evidence="3 4" key="1">
    <citation type="journal article" date="2005" name="Science">
        <title>The genome of the kinetoplastid parasite, Leishmania major.</title>
        <authorList>
            <person name="Ivens A.C."/>
            <person name="Peacock C.S."/>
            <person name="Worthey E.A."/>
            <person name="Murphy L."/>
            <person name="Aggarwal G."/>
            <person name="Berriman M."/>
            <person name="Sisk E."/>
            <person name="Rajandream M.A."/>
            <person name="Adlem E."/>
            <person name="Aert R."/>
            <person name="Anupama A."/>
            <person name="Apostolou Z."/>
            <person name="Attipoe P."/>
            <person name="Bason N."/>
            <person name="Bauser C."/>
            <person name="Beck A."/>
            <person name="Beverley S.M."/>
            <person name="Bianchettin G."/>
            <person name="Borzym K."/>
            <person name="Bothe G."/>
            <person name="Bruschi C.V."/>
            <person name="Collins M."/>
            <person name="Cadag E."/>
            <person name="Ciarloni L."/>
            <person name="Clayton C."/>
            <person name="Coulson R.M."/>
            <person name="Cronin A."/>
            <person name="Cruz A.K."/>
            <person name="Davies R.M."/>
            <person name="De Gaudenzi J."/>
            <person name="Dobson D.E."/>
            <person name="Duesterhoeft A."/>
            <person name="Fazelina G."/>
            <person name="Fosker N."/>
            <person name="Frasch A.C."/>
            <person name="Fraser A."/>
            <person name="Fuchs M."/>
            <person name="Gabel C."/>
            <person name="Goble A."/>
            <person name="Goffeau A."/>
            <person name="Harris D."/>
            <person name="Hertz-Fowler C."/>
            <person name="Hilbert H."/>
            <person name="Horn D."/>
            <person name="Huang Y."/>
            <person name="Klages S."/>
            <person name="Knights A."/>
            <person name="Kube M."/>
            <person name="Larke N."/>
            <person name="Litvin L."/>
            <person name="Lord A."/>
            <person name="Louie T."/>
            <person name="Marra M."/>
            <person name="Masuy D."/>
            <person name="Matthews K."/>
            <person name="Michaeli S."/>
            <person name="Mottram J.C."/>
            <person name="Muller-Auer S."/>
            <person name="Munden H."/>
            <person name="Nelson S."/>
            <person name="Norbertczak H."/>
            <person name="Oliver K."/>
            <person name="O'neil S."/>
            <person name="Pentony M."/>
            <person name="Pohl T.M."/>
            <person name="Price C."/>
            <person name="Purnelle B."/>
            <person name="Quail M.A."/>
            <person name="Rabbinowitsch E."/>
            <person name="Reinhardt R."/>
            <person name="Rieger M."/>
            <person name="Rinta J."/>
            <person name="Robben J."/>
            <person name="Robertson L."/>
            <person name="Ruiz J.C."/>
            <person name="Rutter S."/>
            <person name="Saunders D."/>
            <person name="Schafer M."/>
            <person name="Schein J."/>
            <person name="Schwartz D.C."/>
            <person name="Seeger K."/>
            <person name="Seyler A."/>
            <person name="Sharp S."/>
            <person name="Shin H."/>
            <person name="Sivam D."/>
            <person name="Squares R."/>
            <person name="Squares S."/>
            <person name="Tosato V."/>
            <person name="Vogt C."/>
            <person name="Volckaert G."/>
            <person name="Wambutt R."/>
            <person name="Warren T."/>
            <person name="Wedler H."/>
            <person name="Woodward J."/>
            <person name="Zhou S."/>
            <person name="Zimmermann W."/>
            <person name="Smith D.F."/>
            <person name="Blackwell J.M."/>
            <person name="Stuart K.D."/>
            <person name="Barrell B."/>
            <person name="Myler P.J."/>
        </authorList>
    </citation>
    <scope>NUCLEOTIDE SEQUENCE [LARGE SCALE GENOMIC DNA]</scope>
    <source>
        <strain evidence="4">MHOM/IL/81/Friedlin</strain>
    </source>
</reference>
<dbReference type="AlphaFoldDB" id="Q4QBC8"/>
<sequence>MGCKSSAEAKPSETRSPSARLSRNSVTTPPDRMDTAHRLHPAAREEVDLDPENVAGAEHISPSVVTARSSSRVAAVTLHGICGYTHNGVPAYSNGTSNTWPWMKNFCEGIFMGYQWQCVEFARRWLWVTHRLLLPKRSCAYCFSSCTYAYRLKKDSSLISQRARAAMHKAAAETGAGSPSSSKEVNAATEARHLGPCTSRDTWEKVPAKFVKQGSLVPPVADSLIVYPISWGSPWGHIGVITAVDLDRHRVYVADQNRYFHDWNG</sequence>
<dbReference type="InterPro" id="IPR038765">
    <property type="entry name" value="Papain-like_cys_pep_sf"/>
</dbReference>
<dbReference type="PANTHER" id="PTHR30094">
    <property type="entry name" value="BIFUNCTIONAL GLUTATHIONYLSPERMIDINE SYNTHETASE/AMIDASE-RELATED"/>
    <property type="match status" value="1"/>
</dbReference>
<dbReference type="InParanoid" id="Q4QBC8"/>
<dbReference type="Gene3D" id="3.90.1720.10">
    <property type="entry name" value="endopeptidase domain like (from Nostoc punctiforme)"/>
    <property type="match status" value="1"/>
</dbReference>
<keyword evidence="3" id="KW-0436">Ligase</keyword>
<dbReference type="HOGENOM" id="CLU_1051515_0_0_1"/>
<dbReference type="VEuPathDB" id="TriTrypDB:LMJFC_230011000"/>
<dbReference type="GO" id="GO:0047479">
    <property type="term" value="F:trypanothione synthase activity"/>
    <property type="evidence" value="ECO:0007669"/>
    <property type="project" value="UniProtKB-EC"/>
</dbReference>
<proteinExistence type="predicted"/>
<dbReference type="PROSITE" id="PS50911">
    <property type="entry name" value="CHAP"/>
    <property type="match status" value="1"/>
</dbReference>
<dbReference type="RefSeq" id="XP_001683370.1">
    <property type="nucleotide sequence ID" value="XM_001683318.1"/>
</dbReference>
<organism evidence="3 4">
    <name type="scientific">Leishmania major</name>
    <dbReference type="NCBI Taxonomy" id="5664"/>
    <lineage>
        <taxon>Eukaryota</taxon>
        <taxon>Discoba</taxon>
        <taxon>Euglenozoa</taxon>
        <taxon>Kinetoplastea</taxon>
        <taxon>Metakinetoplastina</taxon>
        <taxon>Trypanosomatida</taxon>
        <taxon>Trypanosomatidae</taxon>
        <taxon>Leishmaniinae</taxon>
        <taxon>Leishmania</taxon>
    </lineage>
</organism>
<accession>Q4QBC8</accession>
<evidence type="ECO:0000256" key="1">
    <source>
        <dbReference type="SAM" id="MobiDB-lite"/>
    </source>
</evidence>
<dbReference type="VEuPathDB" id="TriTrypDB:LMJLV39_230010200"/>
<evidence type="ECO:0000313" key="3">
    <source>
        <dbReference type="EMBL" id="CAJ04132.1"/>
    </source>
</evidence>
<feature type="region of interest" description="Disordered" evidence="1">
    <location>
        <begin position="1"/>
        <end position="37"/>
    </location>
</feature>
<name>Q4QBC8_LEIMA</name>
<reference evidence="3 4" key="2">
    <citation type="journal article" date="2011" name="Genome Res.">
        <title>Chromosome and gene copy number variation allow major structural change between species and strains of Leishmania.</title>
        <authorList>
            <person name="Rogers M.B."/>
            <person name="Hilley J.D."/>
            <person name="Dickens N.J."/>
            <person name="Wilkes J."/>
            <person name="Bates P.A."/>
            <person name="Depledge D.P."/>
            <person name="Harris D."/>
            <person name="Her Y."/>
            <person name="Herzyk P."/>
            <person name="Imamura H."/>
            <person name="Otto T.D."/>
            <person name="Sanders M."/>
            <person name="Seeger K."/>
            <person name="Dujardin J.C."/>
            <person name="Berriman M."/>
            <person name="Smith D.F."/>
            <person name="Hertz-Fowler C."/>
            <person name="Mottram J.C."/>
        </authorList>
    </citation>
    <scope>NUCLEOTIDE SEQUENCE [LARGE SCALE GENOMIC DNA]</scope>
    <source>
        <strain evidence="4">MHOM/IL/81/Friedlin</strain>
    </source>
</reference>
<dbReference type="Proteomes" id="UP000000542">
    <property type="component" value="Chromosome 23"/>
</dbReference>
<dbReference type="KEGG" id="lma:LMJF_23_0460"/>
<dbReference type="SUPFAM" id="SSF54001">
    <property type="entry name" value="Cysteine proteinases"/>
    <property type="match status" value="1"/>
</dbReference>
<evidence type="ECO:0000259" key="2">
    <source>
        <dbReference type="PROSITE" id="PS50911"/>
    </source>
</evidence>
<dbReference type="GO" id="GO:0016874">
    <property type="term" value="F:ligase activity"/>
    <property type="evidence" value="ECO:0000318"/>
    <property type="project" value="GO_Central"/>
</dbReference>
<dbReference type="EC" id="6.3.1.9" evidence="3"/>
<feature type="compositionally biased region" description="Polar residues" evidence="1">
    <location>
        <begin position="14"/>
        <end position="28"/>
    </location>
</feature>
<dbReference type="OMA" id="QWQCVEF"/>
<evidence type="ECO:0000313" key="4">
    <source>
        <dbReference type="Proteomes" id="UP000000542"/>
    </source>
</evidence>
<protein>
    <submittedName>
        <fullName evidence="3">Putative trypanothione synthetase</fullName>
        <ecNumber evidence="3">6.3.1.9</ecNumber>
    </submittedName>
</protein>
<dbReference type="VEuPathDB" id="TriTrypDB:LMJSD75_230010400"/>